<comment type="caution">
    <text evidence="1">The sequence shown here is derived from an EMBL/GenBank/DDBJ whole genome shotgun (WGS) entry which is preliminary data.</text>
</comment>
<dbReference type="InterPro" id="IPR008949">
    <property type="entry name" value="Isoprenoid_synthase_dom_sf"/>
</dbReference>
<dbReference type="Gene3D" id="1.10.600.10">
    <property type="entry name" value="Farnesyl Diphosphate Synthase"/>
    <property type="match status" value="1"/>
</dbReference>
<dbReference type="EMBL" id="JAACFV010000008">
    <property type="protein sequence ID" value="KAF7513032.1"/>
    <property type="molecule type" value="Genomic_DNA"/>
</dbReference>
<organism evidence="1 2">
    <name type="scientific">Endocarpon pusillum</name>
    <dbReference type="NCBI Taxonomy" id="364733"/>
    <lineage>
        <taxon>Eukaryota</taxon>
        <taxon>Fungi</taxon>
        <taxon>Dikarya</taxon>
        <taxon>Ascomycota</taxon>
        <taxon>Pezizomycotina</taxon>
        <taxon>Eurotiomycetes</taxon>
        <taxon>Chaetothyriomycetidae</taxon>
        <taxon>Verrucariales</taxon>
        <taxon>Verrucariaceae</taxon>
        <taxon>Endocarpon</taxon>
    </lineage>
</organism>
<protein>
    <recommendedName>
        <fullName evidence="3">Terpene synthase</fullName>
    </recommendedName>
</protein>
<name>A0A8H7ARN4_9EURO</name>
<evidence type="ECO:0008006" key="3">
    <source>
        <dbReference type="Google" id="ProtNLM"/>
    </source>
</evidence>
<dbReference type="AlphaFoldDB" id="A0A8H7ARN4"/>
<dbReference type="Proteomes" id="UP000606974">
    <property type="component" value="Unassembled WGS sequence"/>
</dbReference>
<proteinExistence type="predicted"/>
<dbReference type="SUPFAM" id="SSF48576">
    <property type="entry name" value="Terpenoid synthases"/>
    <property type="match status" value="1"/>
</dbReference>
<sequence>MTGMDSYCDRTPSPAFMNLGNLAAPCDLANITPIQYAYDPVPDASRYLDPKLSKFPSVAKKSNLSISRNTTLLHPLEAGLPYRSSLDGVRESRHWRSNLIATVKVLNLLAADNNAADIEVDHGLTVGKLAKKELRPGLESRVVLATPYMFPSADERRIEMIAVLMILYFVFDDKVEETSDSTLRPSRDDFMCRLKGDDTSEPTGSELQRHIDSILRSIEEEDEIEGNGGRDMIAALRRAFKCVHPQGDFETVNSYLDFRNENVGAAFVIAAAKFSIRSSVDSSDPRFTRYLNLIGNHLGLINDLASYEKELRAVKMGETTDMINAVAVIKRLLSLPTERAAKVATYAYQLQLENWIMEELERLADHEDLTDEEWWFLEAVFLTATGNTFFCMVASRYGGEAARL</sequence>
<dbReference type="Pfam" id="PF19086">
    <property type="entry name" value="Terpene_syn_C_2"/>
    <property type="match status" value="1"/>
</dbReference>
<accession>A0A8H7ARN4</accession>
<evidence type="ECO:0000313" key="1">
    <source>
        <dbReference type="EMBL" id="KAF7513032.1"/>
    </source>
</evidence>
<evidence type="ECO:0000313" key="2">
    <source>
        <dbReference type="Proteomes" id="UP000606974"/>
    </source>
</evidence>
<gene>
    <name evidence="1" type="ORF">GJ744_011298</name>
</gene>
<dbReference type="OrthoDB" id="3004402at2759"/>
<reference evidence="1" key="1">
    <citation type="submission" date="2020-02" db="EMBL/GenBank/DDBJ databases">
        <authorList>
            <person name="Palmer J.M."/>
        </authorList>
    </citation>
    <scope>NUCLEOTIDE SEQUENCE</scope>
    <source>
        <strain evidence="1">EPUS1.4</strain>
        <tissue evidence="1">Thallus</tissue>
    </source>
</reference>
<keyword evidence="2" id="KW-1185">Reference proteome</keyword>